<feature type="compositionally biased region" description="Basic and acidic residues" evidence="2">
    <location>
        <begin position="35"/>
        <end position="58"/>
    </location>
</feature>
<reference evidence="4" key="1">
    <citation type="journal article" date="2020" name="Nat. Commun.">
        <title>Genome assembly of wild tea tree DASZ reveals pedigree and selection history of tea varieties.</title>
        <authorList>
            <person name="Zhang W."/>
            <person name="Zhang Y."/>
            <person name="Qiu H."/>
            <person name="Guo Y."/>
            <person name="Wan H."/>
            <person name="Zhang X."/>
            <person name="Scossa F."/>
            <person name="Alseekh S."/>
            <person name="Zhang Q."/>
            <person name="Wang P."/>
            <person name="Xu L."/>
            <person name="Schmidt M.H."/>
            <person name="Jia X."/>
            <person name="Li D."/>
            <person name="Zhu A."/>
            <person name="Guo F."/>
            <person name="Chen W."/>
            <person name="Ni D."/>
            <person name="Usadel B."/>
            <person name="Fernie A.R."/>
            <person name="Wen W."/>
        </authorList>
    </citation>
    <scope>NUCLEOTIDE SEQUENCE [LARGE SCALE GENOMIC DNA]</scope>
    <source>
        <strain evidence="4">cv. G240</strain>
    </source>
</reference>
<proteinExistence type="predicted"/>
<evidence type="ECO:0000256" key="2">
    <source>
        <dbReference type="SAM" id="MobiDB-lite"/>
    </source>
</evidence>
<feature type="compositionally biased region" description="Polar residues" evidence="2">
    <location>
        <begin position="377"/>
        <end position="389"/>
    </location>
</feature>
<reference evidence="3 4" key="2">
    <citation type="submission" date="2020-07" db="EMBL/GenBank/DDBJ databases">
        <title>Genome assembly of wild tea tree DASZ reveals pedigree and selection history of tea varieties.</title>
        <authorList>
            <person name="Zhang W."/>
        </authorList>
    </citation>
    <scope>NUCLEOTIDE SEQUENCE [LARGE SCALE GENOMIC DNA]</scope>
    <source>
        <strain evidence="4">cv. G240</strain>
        <tissue evidence="3">Leaf</tissue>
    </source>
</reference>
<name>A0A7J7FYD8_CAMSI</name>
<protein>
    <submittedName>
        <fullName evidence="3">Uncharacterized protein</fullName>
    </submittedName>
</protein>
<dbReference type="EMBL" id="JACBKZ010000014">
    <property type="protein sequence ID" value="KAF5932598.1"/>
    <property type="molecule type" value="Genomic_DNA"/>
</dbReference>
<dbReference type="AlphaFoldDB" id="A0A7J7FYD8"/>
<gene>
    <name evidence="3" type="ORF">HYC85_028769</name>
</gene>
<dbReference type="Proteomes" id="UP000593564">
    <property type="component" value="Unassembled WGS sequence"/>
</dbReference>
<evidence type="ECO:0000313" key="3">
    <source>
        <dbReference type="EMBL" id="KAF5932598.1"/>
    </source>
</evidence>
<organism evidence="3 4">
    <name type="scientific">Camellia sinensis</name>
    <name type="common">Tea plant</name>
    <name type="synonym">Thea sinensis</name>
    <dbReference type="NCBI Taxonomy" id="4442"/>
    <lineage>
        <taxon>Eukaryota</taxon>
        <taxon>Viridiplantae</taxon>
        <taxon>Streptophyta</taxon>
        <taxon>Embryophyta</taxon>
        <taxon>Tracheophyta</taxon>
        <taxon>Spermatophyta</taxon>
        <taxon>Magnoliopsida</taxon>
        <taxon>eudicotyledons</taxon>
        <taxon>Gunneridae</taxon>
        <taxon>Pentapetalae</taxon>
        <taxon>asterids</taxon>
        <taxon>Ericales</taxon>
        <taxon>Theaceae</taxon>
        <taxon>Camellia</taxon>
    </lineage>
</organism>
<evidence type="ECO:0000256" key="1">
    <source>
        <dbReference type="SAM" id="Coils"/>
    </source>
</evidence>
<feature type="compositionally biased region" description="Basic and acidic residues" evidence="2">
    <location>
        <begin position="333"/>
        <end position="344"/>
    </location>
</feature>
<keyword evidence="4" id="KW-1185">Reference proteome</keyword>
<feature type="region of interest" description="Disordered" evidence="2">
    <location>
        <begin position="1"/>
        <end position="61"/>
    </location>
</feature>
<feature type="compositionally biased region" description="Acidic residues" evidence="2">
    <location>
        <begin position="359"/>
        <end position="375"/>
    </location>
</feature>
<feature type="coiled-coil region" evidence="1">
    <location>
        <begin position="652"/>
        <end position="686"/>
    </location>
</feature>
<accession>A0A7J7FYD8</accession>
<keyword evidence="1" id="KW-0175">Coiled coil</keyword>
<feature type="compositionally biased region" description="Basic residues" evidence="2">
    <location>
        <begin position="1"/>
        <end position="18"/>
    </location>
</feature>
<comment type="caution">
    <text evidence="3">The sequence shown here is derived from an EMBL/GenBank/DDBJ whole genome shotgun (WGS) entry which is preliminary data.</text>
</comment>
<sequence length="714" mass="79561">MKKIKRRKEKKSNEKKRKTELAILKTRKGGLGKNAEGEDPQRHEGFRVEEERRGEKKTSHLSQESGCFAAVLQSKIGILEGEVADRPLALADRPLALAGRRIEVAYRPIEVAGRPPAAKLSKTFLFWSRCNLEVHAPAWGPRYSSDSICVTKILTRCQRPRVRHHQSCLGSGTWVRPGKGMPCEASPHTTGHGQRPPAGVLLPSAMYIAGRHCLLPVCWPFVSVMLAMWELKAKGDQIVVRKSRLLIGSTGILQPKWHHPMVTGSPRHSEGGFLSTLGCHQNLDHAKTSLKSFKKSTKRSHSSEDNADPIWTRCGSFLVPTLIAMISSTRVTTDSKEKEKDDSNKIVVSGLSIPGIPDSESEEAEFDSDSTDFVESDSGSLPDSNYWTNSPPPAAKRGRVKENFKAGNPLLLEVEPGFKETTKWELLPPTACPSISQLPYLFQMPRRHELYSSSDKSTENSGSKLTFPFSTKADLLPSTIVAAMGSGLRWDRICRNAHMLLNIDCDPGCRNSRWSSQRYRTVQTEATCGMATVSPNEQKGISSRDVRGRLQFLATLLGSLENLTRTHGIFSTIASDQADIPQALWTRGCRLNRSEDLVNGQPVFYSLPPVIRWRSRRHSVSEQRLPEQWSTPSVNNQAEASVFTTETDIPVSQSEQQNMAGMEDMMRQLQESMRAMQQDAVRLNEFANQQAEIMAQQAELITRLQQQTGAYASH</sequence>
<feature type="region of interest" description="Disordered" evidence="2">
    <location>
        <begin position="330"/>
        <end position="398"/>
    </location>
</feature>
<evidence type="ECO:0000313" key="4">
    <source>
        <dbReference type="Proteomes" id="UP000593564"/>
    </source>
</evidence>